<dbReference type="PANTHER" id="PTHR13288:SF8">
    <property type="entry name" value="SPLICING FACTOR 45"/>
    <property type="match status" value="1"/>
</dbReference>
<feature type="compositionally biased region" description="Polar residues" evidence="2">
    <location>
        <begin position="393"/>
        <end position="411"/>
    </location>
</feature>
<feature type="coiled-coil region" evidence="1">
    <location>
        <begin position="520"/>
        <end position="551"/>
    </location>
</feature>
<evidence type="ECO:0000256" key="1">
    <source>
        <dbReference type="SAM" id="Coils"/>
    </source>
</evidence>
<evidence type="ECO:0000313" key="3">
    <source>
        <dbReference type="EMBL" id="KAJ0405054.1"/>
    </source>
</evidence>
<gene>
    <name evidence="3" type="ORF">P43SY_001198</name>
</gene>
<proteinExistence type="predicted"/>
<comment type="caution">
    <text evidence="3">The sequence shown here is derived from an EMBL/GenBank/DDBJ whole genome shotgun (WGS) entry which is preliminary data.</text>
</comment>
<sequence length="610" mass="66882">MATVPRDARLAREDDRRRRHNDDIDVMDGDEDVLYPLRPSATLSPRRARGGGSDGRPMKSFTTDDLPSDKRPLLPPKKGFSERILEGRLTLQNQLHHINSESVAKLSAVIVEKVKRSFSIDESERILREDWTILETEDQQLEELKEVIDNLDSAFQFSKSSALVNLATSTLRRCESLVERSVVHTEQCQLLFSQCSNEITTLHDYLAKLRDALEPPMAPRDKNEEKRITRRAEWAISRMTQSSQEMVSEMRENLDELDDMITQCTRLMVETITLLHMRFRSADFSGTGVAAGAATVVAGAMVSAAGLIAAPVTGGLSVPISVAGKGLFFTGLAALTPSTIMLNHLLPANGDADGKAPVTVPAEAVWAKGVPAVSTVSSTTTTMLPAAVARSKPSASTSTSGAQPPKSSKSVSLAFRPAALSRKAPSSAPAKARGLSAFNAFQGQESGSVKQAQQAEEPPKPTAGLGFVAATSWTQVTVQHKENRQTAENVETEGAHFFQATYRDEYHPSRPNSYEAFCEERTAKQKLEQVKRDLERRQREQERVNKLEKEQLVKDISEGKTPSIALPAAAGRGRGMTMPAWMMKKILKMPHSGVDSDLELLGSRLVKVRE</sequence>
<reference evidence="3" key="1">
    <citation type="submission" date="2021-12" db="EMBL/GenBank/DDBJ databases">
        <title>Prjna785345.</title>
        <authorList>
            <person name="Rujirawat T."/>
            <person name="Krajaejun T."/>
        </authorList>
    </citation>
    <scope>NUCLEOTIDE SEQUENCE</scope>
    <source>
        <strain evidence="3">Pi057C3</strain>
    </source>
</reference>
<dbReference type="AlphaFoldDB" id="A0AAD5LLH5"/>
<dbReference type="EMBL" id="JAKCXM010000051">
    <property type="protein sequence ID" value="KAJ0405054.1"/>
    <property type="molecule type" value="Genomic_DNA"/>
</dbReference>
<feature type="region of interest" description="Disordered" evidence="2">
    <location>
        <begin position="387"/>
        <end position="412"/>
    </location>
</feature>
<dbReference type="InterPro" id="IPR040052">
    <property type="entry name" value="RBM17"/>
</dbReference>
<organism evidence="3 4">
    <name type="scientific">Pythium insidiosum</name>
    <name type="common">Pythiosis disease agent</name>
    <dbReference type="NCBI Taxonomy" id="114742"/>
    <lineage>
        <taxon>Eukaryota</taxon>
        <taxon>Sar</taxon>
        <taxon>Stramenopiles</taxon>
        <taxon>Oomycota</taxon>
        <taxon>Peronosporomycetes</taxon>
        <taxon>Pythiales</taxon>
        <taxon>Pythiaceae</taxon>
        <taxon>Pythium</taxon>
    </lineage>
</organism>
<dbReference type="PANTHER" id="PTHR13288">
    <property type="entry name" value="SPLICING FACTOR 45 SPF45"/>
    <property type="match status" value="1"/>
</dbReference>
<dbReference type="GO" id="GO:0071011">
    <property type="term" value="C:precatalytic spliceosome"/>
    <property type="evidence" value="ECO:0007669"/>
    <property type="project" value="TreeGrafter"/>
</dbReference>
<feature type="compositionally biased region" description="Basic and acidic residues" evidence="2">
    <location>
        <begin position="1"/>
        <end position="23"/>
    </location>
</feature>
<keyword evidence="4" id="KW-1185">Reference proteome</keyword>
<name>A0AAD5LLH5_PYTIN</name>
<feature type="compositionally biased region" description="Acidic residues" evidence="2">
    <location>
        <begin position="24"/>
        <end position="33"/>
    </location>
</feature>
<feature type="region of interest" description="Disordered" evidence="2">
    <location>
        <begin position="1"/>
        <end position="78"/>
    </location>
</feature>
<protein>
    <recommendedName>
        <fullName evidence="5">Transmembrane protein</fullName>
    </recommendedName>
</protein>
<accession>A0AAD5LLH5</accession>
<dbReference type="Proteomes" id="UP001209570">
    <property type="component" value="Unassembled WGS sequence"/>
</dbReference>
<evidence type="ECO:0008006" key="5">
    <source>
        <dbReference type="Google" id="ProtNLM"/>
    </source>
</evidence>
<evidence type="ECO:0000256" key="2">
    <source>
        <dbReference type="SAM" id="MobiDB-lite"/>
    </source>
</evidence>
<evidence type="ECO:0000313" key="4">
    <source>
        <dbReference type="Proteomes" id="UP001209570"/>
    </source>
</evidence>
<keyword evidence="1" id="KW-0175">Coiled coil</keyword>
<dbReference type="GO" id="GO:0045292">
    <property type="term" value="P:mRNA cis splicing, via spliceosome"/>
    <property type="evidence" value="ECO:0007669"/>
    <property type="project" value="InterPro"/>
</dbReference>